<dbReference type="GO" id="GO:0016829">
    <property type="term" value="F:lyase activity"/>
    <property type="evidence" value="ECO:0007669"/>
    <property type="project" value="InterPro"/>
</dbReference>
<name>A0AA88C7N6_9BURK</name>
<dbReference type="AlphaFoldDB" id="A0AA88C7N6"/>
<dbReference type="InterPro" id="IPR008929">
    <property type="entry name" value="Chondroitin_lyas"/>
</dbReference>
<organism evidence="3 4">
    <name type="scientific">Pseudoduganella plicata</name>
    <dbReference type="NCBI Taxonomy" id="321984"/>
    <lineage>
        <taxon>Bacteria</taxon>
        <taxon>Pseudomonadati</taxon>
        <taxon>Pseudomonadota</taxon>
        <taxon>Betaproteobacteria</taxon>
        <taxon>Burkholderiales</taxon>
        <taxon>Oxalobacteraceae</taxon>
        <taxon>Telluria group</taxon>
        <taxon>Pseudoduganella</taxon>
    </lineage>
</organism>
<dbReference type="Gene3D" id="2.70.98.70">
    <property type="match status" value="1"/>
</dbReference>
<dbReference type="SUPFAM" id="SSF48230">
    <property type="entry name" value="Chondroitin AC/alginate lyase"/>
    <property type="match status" value="1"/>
</dbReference>
<proteinExistence type="predicted"/>
<feature type="domain" description="Heparinase II/III-like C-terminal" evidence="2">
    <location>
        <begin position="565"/>
        <end position="651"/>
    </location>
</feature>
<dbReference type="InterPro" id="IPR012480">
    <property type="entry name" value="Hepar_II_III_C"/>
</dbReference>
<comment type="subcellular location">
    <subcellularLocation>
        <location evidence="1">Cell envelope</location>
    </subcellularLocation>
</comment>
<sequence>MPAAVRDEHPRVLATQADLDRIRQEAAIGPLTLPAKKGKLVFTLNPKARGSNDLATADVFGQEAGTGDRFYMRYSNQTAPAGTIAVQVVGVSGGSTAFLTYLFPTVGADNKIVFEYDSDRQYAAVGLNTNNPTPLTWKTASWSPAGQQFAFFGNQGDRITDLKLFDNDTEVWRDDEVDLELHRSWRGFLTNATYTADVLAACTITTAVGNGKGCDRNAGGRSVIIEAAQRLTMAYRMTRREAFLAAARKHINYILQVTNGQETVTTVKDGVTTTKTVPTITKGGEWDTAARVGALGLYYDWLHDELGEDERKAIATAIRATIAAKNPISPNDDLVYSVCGFNQTVVTGSGSFDCQYKPTLTVVDGYKRTIADTYISGHTQAANAGVAMGLLAIGTKADGNADVKPMLDTVYDHYAKGFWPARDFYGIDGGSHTLFAYAVSGGNDTAERLTVWKRAMVALDDPATGPTQQVLPLLIYPYIYGLRGDGTYPARSDYFATDAGSPGEMAAAAVAAAGDPQAAYFYQQYSIPNRNRLKPKERMDPGMFWERMLYPSAGVTPLPLKDLPLSRYFRNAGNVLMRDTWDFADATLLEFKSSSFITVNHHHMDQNSYSLYYKAPLLLDSGMYDRYGSNHWHNYYIRSIAHNTITVFDPTETYSLGKTKELSVDGGQWPGPEREGNPELRDIQLGGKYALDGVTAFEEGGDYSYVAANASKAYVNAKLDSSAGFLRSTVYLRPRNTGEKPKVLVFDSVRPIKDDLEITSLLHSANKPTSTIAPTATEPGRYQFNFLNGVAEPLTIRNLDGMVTVQTVLPAQANVLISGGKGEGAKCAQATDPFFQKTRQDDTDCRFLVRKKTATGYQWQNFAVIEKADNIPMDGDGVNPITDMGAWRVEISPKVKPAKGSTQYFLNVLHVADNDKLERAANIEAATLLSAEDNTVAVALVDGRNFVFNGGPVPATTVKWKRGASSTAPTLVFGLVPDTRYALAQPGTDGKFVLTQSTGGAYQSSANGVLELNRQ</sequence>
<reference evidence="3" key="1">
    <citation type="journal article" date="2014" name="Int. J. Syst. Evol. Microbiol.">
        <title>Complete genome sequence of Corynebacterium casei LMG S-19264T (=DSM 44701T), isolated from a smear-ripened cheese.</title>
        <authorList>
            <consortium name="US DOE Joint Genome Institute (JGI-PGF)"/>
            <person name="Walter F."/>
            <person name="Albersmeier A."/>
            <person name="Kalinowski J."/>
            <person name="Ruckert C."/>
        </authorList>
    </citation>
    <scope>NUCLEOTIDE SEQUENCE</scope>
    <source>
        <strain evidence="3">KCTC 12344</strain>
    </source>
</reference>
<evidence type="ECO:0000259" key="2">
    <source>
        <dbReference type="Pfam" id="PF07940"/>
    </source>
</evidence>
<comment type="caution">
    <text evidence="3">The sequence shown here is derived from an EMBL/GenBank/DDBJ whole genome shotgun (WGS) entry which is preliminary data.</text>
</comment>
<dbReference type="EMBL" id="BMWW01000002">
    <property type="protein sequence ID" value="GGY84785.1"/>
    <property type="molecule type" value="Genomic_DNA"/>
</dbReference>
<gene>
    <name evidence="3" type="ORF">GCM10007388_17450</name>
</gene>
<dbReference type="Pfam" id="PF07940">
    <property type="entry name" value="Hepar_II_III_C"/>
    <property type="match status" value="1"/>
</dbReference>
<evidence type="ECO:0000256" key="1">
    <source>
        <dbReference type="ARBA" id="ARBA00004196"/>
    </source>
</evidence>
<protein>
    <recommendedName>
        <fullName evidence="2">Heparinase II/III-like C-terminal domain-containing protein</fullName>
    </recommendedName>
</protein>
<accession>A0AA88C7N6</accession>
<evidence type="ECO:0000313" key="3">
    <source>
        <dbReference type="EMBL" id="GGY84785.1"/>
    </source>
</evidence>
<dbReference type="Gene3D" id="1.50.10.100">
    <property type="entry name" value="Chondroitin AC/alginate lyase"/>
    <property type="match status" value="1"/>
</dbReference>
<evidence type="ECO:0000313" key="4">
    <source>
        <dbReference type="Proteomes" id="UP000619512"/>
    </source>
</evidence>
<reference evidence="3" key="2">
    <citation type="submission" date="2022-12" db="EMBL/GenBank/DDBJ databases">
        <authorList>
            <person name="Sun Q."/>
            <person name="Kim S."/>
        </authorList>
    </citation>
    <scope>NUCLEOTIDE SEQUENCE</scope>
    <source>
        <strain evidence="3">KCTC 12344</strain>
    </source>
</reference>
<dbReference type="Proteomes" id="UP000619512">
    <property type="component" value="Unassembled WGS sequence"/>
</dbReference>
<dbReference type="GO" id="GO:0030313">
    <property type="term" value="C:cell envelope"/>
    <property type="evidence" value="ECO:0007669"/>
    <property type="project" value="UniProtKB-SubCell"/>
</dbReference>